<feature type="non-terminal residue" evidence="1">
    <location>
        <position position="40"/>
    </location>
</feature>
<feature type="non-terminal residue" evidence="1">
    <location>
        <position position="1"/>
    </location>
</feature>
<evidence type="ECO:0000313" key="1">
    <source>
        <dbReference type="EMBL" id="KHN22126.1"/>
    </source>
</evidence>
<proteinExistence type="predicted"/>
<protein>
    <submittedName>
        <fullName evidence="1">Uncharacterized protein</fullName>
    </submittedName>
</protein>
<reference evidence="1" key="1">
    <citation type="submission" date="2014-07" db="EMBL/GenBank/DDBJ databases">
        <title>Identification of a novel salt tolerance gene in wild soybean by whole-genome sequencing.</title>
        <authorList>
            <person name="Lam H.-M."/>
            <person name="Qi X."/>
            <person name="Li M.-W."/>
            <person name="Liu X."/>
            <person name="Xie M."/>
            <person name="Ni M."/>
            <person name="Xu X."/>
        </authorList>
    </citation>
    <scope>NUCLEOTIDE SEQUENCE [LARGE SCALE GENOMIC DNA]</scope>
    <source>
        <tissue evidence="1">Root</tissue>
    </source>
</reference>
<sequence length="40" mass="4507">LVYCVASNAGKITTYSGSKWSSLRFLHRTCLTQFIKPLIC</sequence>
<organism evidence="1">
    <name type="scientific">Glycine soja</name>
    <name type="common">Wild soybean</name>
    <dbReference type="NCBI Taxonomy" id="3848"/>
    <lineage>
        <taxon>Eukaryota</taxon>
        <taxon>Viridiplantae</taxon>
        <taxon>Streptophyta</taxon>
        <taxon>Embryophyta</taxon>
        <taxon>Tracheophyta</taxon>
        <taxon>Spermatophyta</taxon>
        <taxon>Magnoliopsida</taxon>
        <taxon>eudicotyledons</taxon>
        <taxon>Gunneridae</taxon>
        <taxon>Pentapetalae</taxon>
        <taxon>rosids</taxon>
        <taxon>fabids</taxon>
        <taxon>Fabales</taxon>
        <taxon>Fabaceae</taxon>
        <taxon>Papilionoideae</taxon>
        <taxon>50 kb inversion clade</taxon>
        <taxon>NPAAA clade</taxon>
        <taxon>indigoferoid/millettioid clade</taxon>
        <taxon>Phaseoleae</taxon>
        <taxon>Glycine</taxon>
        <taxon>Glycine subgen. Soja</taxon>
    </lineage>
</organism>
<accession>A0A0B2QL42</accession>
<dbReference type="AlphaFoldDB" id="A0A0B2QL42"/>
<name>A0A0B2QL42_GLYSO</name>
<dbReference type="EMBL" id="KN657532">
    <property type="protein sequence ID" value="KHN22126.1"/>
    <property type="molecule type" value="Genomic_DNA"/>
</dbReference>
<dbReference type="Proteomes" id="UP000053555">
    <property type="component" value="Unassembled WGS sequence"/>
</dbReference>
<gene>
    <name evidence="1" type="ORF">glysoja_033440</name>
</gene>